<name>A0A1B6JP60_9HEMI</name>
<keyword evidence="4 5" id="KW-0472">Membrane</keyword>
<evidence type="ECO:0000256" key="3">
    <source>
        <dbReference type="ARBA" id="ARBA00022989"/>
    </source>
</evidence>
<keyword evidence="2 5" id="KW-0812">Transmembrane</keyword>
<keyword evidence="3 5" id="KW-1133">Transmembrane helix</keyword>
<evidence type="ECO:0000256" key="1">
    <source>
        <dbReference type="ARBA" id="ARBA00004141"/>
    </source>
</evidence>
<feature type="transmembrane region" description="Helical" evidence="5">
    <location>
        <begin position="175"/>
        <end position="198"/>
    </location>
</feature>
<dbReference type="AlphaFoldDB" id="A0A1B6JP60"/>
<dbReference type="Pfam" id="PF00335">
    <property type="entry name" value="Tetraspanin"/>
    <property type="match status" value="1"/>
</dbReference>
<organism evidence="6">
    <name type="scientific">Homalodisca liturata</name>
    <dbReference type="NCBI Taxonomy" id="320908"/>
    <lineage>
        <taxon>Eukaryota</taxon>
        <taxon>Metazoa</taxon>
        <taxon>Ecdysozoa</taxon>
        <taxon>Arthropoda</taxon>
        <taxon>Hexapoda</taxon>
        <taxon>Insecta</taxon>
        <taxon>Pterygota</taxon>
        <taxon>Neoptera</taxon>
        <taxon>Paraneoptera</taxon>
        <taxon>Hemiptera</taxon>
        <taxon>Auchenorrhyncha</taxon>
        <taxon>Membracoidea</taxon>
        <taxon>Cicadellidae</taxon>
        <taxon>Cicadellinae</taxon>
        <taxon>Proconiini</taxon>
        <taxon>Homalodisca</taxon>
    </lineage>
</organism>
<comment type="subcellular location">
    <subcellularLocation>
        <location evidence="1">Membrane</location>
        <topology evidence="1">Multi-pass membrane protein</topology>
    </subcellularLocation>
</comment>
<feature type="transmembrane region" description="Helical" evidence="5">
    <location>
        <begin position="44"/>
        <end position="67"/>
    </location>
</feature>
<evidence type="ECO:0000256" key="2">
    <source>
        <dbReference type="ARBA" id="ARBA00022692"/>
    </source>
</evidence>
<evidence type="ECO:0008006" key="7">
    <source>
        <dbReference type="Google" id="ProtNLM"/>
    </source>
</evidence>
<accession>A0A1B6JP60</accession>
<dbReference type="PANTHER" id="PTHR19282">
    <property type="entry name" value="TETRASPANIN"/>
    <property type="match status" value="1"/>
</dbReference>
<dbReference type="GO" id="GO:0016020">
    <property type="term" value="C:membrane"/>
    <property type="evidence" value="ECO:0007669"/>
    <property type="project" value="UniProtKB-SubCell"/>
</dbReference>
<dbReference type="PANTHER" id="PTHR19282:SF452">
    <property type="entry name" value="LD03691P"/>
    <property type="match status" value="1"/>
</dbReference>
<dbReference type="InterPro" id="IPR018499">
    <property type="entry name" value="Tetraspanin/Peripherin"/>
</dbReference>
<dbReference type="PRINTS" id="PR00259">
    <property type="entry name" value="TMFOUR"/>
</dbReference>
<evidence type="ECO:0000256" key="5">
    <source>
        <dbReference type="SAM" id="Phobius"/>
    </source>
</evidence>
<proteinExistence type="predicted"/>
<evidence type="ECO:0000256" key="4">
    <source>
        <dbReference type="ARBA" id="ARBA00023136"/>
    </source>
</evidence>
<gene>
    <name evidence="6" type="ORF">g.10394</name>
</gene>
<reference evidence="6" key="1">
    <citation type="submission" date="2015-11" db="EMBL/GenBank/DDBJ databases">
        <title>De novo transcriptome assembly of four potential Pierce s Disease insect vectors from Arizona vineyards.</title>
        <authorList>
            <person name="Tassone E.E."/>
        </authorList>
    </citation>
    <scope>NUCLEOTIDE SEQUENCE</scope>
</reference>
<dbReference type="EMBL" id="GECU01006672">
    <property type="protein sequence ID" value="JAT01035.1"/>
    <property type="molecule type" value="Transcribed_RNA"/>
</dbReference>
<feature type="transmembrane region" description="Helical" evidence="5">
    <location>
        <begin position="74"/>
        <end position="98"/>
    </location>
</feature>
<sequence length="214" mass="23568">MCGGFTCSKNALTALNVLYIAVGFILILAAVYGRASAQVTNLPIVSGILGCGVFLILVSILGLFGAVKHNQVMLFFYMIILFLIFLVQFSVACACLAVDKQEQEQLAEEGWRTVSMDLKKEVQKDFNCCGFDDKIHNATDPMGHPECEHVSACCSLSDCRCLPCMKQLQSAIDYGFKLCGGVGLFFSFTEFVGVWLTIRYRNQKDPRANPSAFL</sequence>
<feature type="transmembrane region" description="Helical" evidence="5">
    <location>
        <begin position="12"/>
        <end position="32"/>
    </location>
</feature>
<protein>
    <recommendedName>
        <fullName evidence="7">Tetraspanin</fullName>
    </recommendedName>
</protein>
<evidence type="ECO:0000313" key="6">
    <source>
        <dbReference type="EMBL" id="JAT01035.1"/>
    </source>
</evidence>